<dbReference type="AlphaFoldDB" id="A0A392U473"/>
<comment type="caution">
    <text evidence="1">The sequence shown here is derived from an EMBL/GenBank/DDBJ whole genome shotgun (WGS) entry which is preliminary data.</text>
</comment>
<reference evidence="1 2" key="1">
    <citation type="journal article" date="2018" name="Front. Plant Sci.">
        <title>Red Clover (Trifolium pratense) and Zigzag Clover (T. medium) - A Picture of Genomic Similarities and Differences.</title>
        <authorList>
            <person name="Dluhosova J."/>
            <person name="Istvanek J."/>
            <person name="Nedelnik J."/>
            <person name="Repkova J."/>
        </authorList>
    </citation>
    <scope>NUCLEOTIDE SEQUENCE [LARGE SCALE GENOMIC DNA]</scope>
    <source>
        <strain evidence="2">cv. 10/8</strain>
        <tissue evidence="1">Leaf</tissue>
    </source>
</reference>
<feature type="non-terminal residue" evidence="1">
    <location>
        <position position="1"/>
    </location>
</feature>
<sequence length="82" mass="9040">GESIQIGEMIARSIKRMITGPDTYIGHPFVIIALCRLEHVPTWEDTDEIARAERPLGRTFFQRAVMDLQAAQAAAAAPQPPP</sequence>
<organism evidence="1 2">
    <name type="scientific">Trifolium medium</name>
    <dbReference type="NCBI Taxonomy" id="97028"/>
    <lineage>
        <taxon>Eukaryota</taxon>
        <taxon>Viridiplantae</taxon>
        <taxon>Streptophyta</taxon>
        <taxon>Embryophyta</taxon>
        <taxon>Tracheophyta</taxon>
        <taxon>Spermatophyta</taxon>
        <taxon>Magnoliopsida</taxon>
        <taxon>eudicotyledons</taxon>
        <taxon>Gunneridae</taxon>
        <taxon>Pentapetalae</taxon>
        <taxon>rosids</taxon>
        <taxon>fabids</taxon>
        <taxon>Fabales</taxon>
        <taxon>Fabaceae</taxon>
        <taxon>Papilionoideae</taxon>
        <taxon>50 kb inversion clade</taxon>
        <taxon>NPAAA clade</taxon>
        <taxon>Hologalegina</taxon>
        <taxon>IRL clade</taxon>
        <taxon>Trifolieae</taxon>
        <taxon>Trifolium</taxon>
    </lineage>
</organism>
<keyword evidence="2" id="KW-1185">Reference proteome</keyword>
<feature type="non-terminal residue" evidence="1">
    <location>
        <position position="82"/>
    </location>
</feature>
<evidence type="ECO:0000313" key="1">
    <source>
        <dbReference type="EMBL" id="MCI68263.1"/>
    </source>
</evidence>
<name>A0A392U473_9FABA</name>
<proteinExistence type="predicted"/>
<accession>A0A392U473</accession>
<dbReference type="Proteomes" id="UP000265520">
    <property type="component" value="Unassembled WGS sequence"/>
</dbReference>
<dbReference type="EMBL" id="LXQA010733459">
    <property type="protein sequence ID" value="MCI68263.1"/>
    <property type="molecule type" value="Genomic_DNA"/>
</dbReference>
<protein>
    <submittedName>
        <fullName evidence="1">Uncharacterized protein</fullName>
    </submittedName>
</protein>
<evidence type="ECO:0000313" key="2">
    <source>
        <dbReference type="Proteomes" id="UP000265520"/>
    </source>
</evidence>